<evidence type="ECO:0000256" key="5">
    <source>
        <dbReference type="ARBA" id="ARBA00022705"/>
    </source>
</evidence>
<dbReference type="EMBL" id="JASAYQ010000018">
    <property type="protein sequence ID" value="MDP8173547.1"/>
    <property type="molecule type" value="Genomic_DNA"/>
</dbReference>
<dbReference type="GO" id="GO:0009360">
    <property type="term" value="C:DNA polymerase III complex"/>
    <property type="evidence" value="ECO:0007669"/>
    <property type="project" value="InterPro"/>
</dbReference>
<protein>
    <recommendedName>
        <fullName evidence="2">DNA polymerase III subunit delta'</fullName>
        <ecNumber evidence="1">2.7.7.7</ecNumber>
    </recommendedName>
</protein>
<dbReference type="NCBIfam" id="NF005362">
    <property type="entry name" value="PRK06871.1"/>
    <property type="match status" value="1"/>
</dbReference>
<evidence type="ECO:0000256" key="1">
    <source>
        <dbReference type="ARBA" id="ARBA00012417"/>
    </source>
</evidence>
<dbReference type="InterPro" id="IPR027417">
    <property type="entry name" value="P-loop_NTPase"/>
</dbReference>
<keyword evidence="6" id="KW-0239">DNA-directed DNA polymerase</keyword>
<dbReference type="RefSeq" id="WP_306373688.1">
    <property type="nucleotide sequence ID" value="NZ_JASAYK010000002.1"/>
</dbReference>
<name>A0AAJ6NB68_9PAST</name>
<evidence type="ECO:0000313" key="10">
    <source>
        <dbReference type="Proteomes" id="UP001236239"/>
    </source>
</evidence>
<sequence length="328" mass="38637">MKLYPWQYNLYQQLTDVFLQNHRHHALLFKAELGLGTDKLIRHFAHWLLCHQPHKDQPCYQCKSCLLVESENHPDFHLLQSIDNKEIGIDQIRGLNSQLQQFSQQDGNIVVYISDIDKLNESSANALLKSLEEPNNNIYFLLKSPLQSTIIATIQSRCQQWIIHSPQQQTSVEWLQQQYPKITTEEIETALKLCHYRPLFCKKFIESDRLSQRKSFLQTFWRFYKSNNILLLLRAFDKEKEEVLEQLDWLASFFSDALKAQMNIHTHWINPDLQKGIVIFSQQLTAQKLLKGHNIIQQTQQDLIHINAVNQELMLIDCLTKLVLDVFE</sequence>
<dbReference type="InterPro" id="IPR004622">
    <property type="entry name" value="DNA_pol_HolB"/>
</dbReference>
<dbReference type="Pfam" id="PF13177">
    <property type="entry name" value="DNA_pol3_delta2"/>
    <property type="match status" value="1"/>
</dbReference>
<dbReference type="PANTHER" id="PTHR11669">
    <property type="entry name" value="REPLICATION FACTOR C / DNA POLYMERASE III GAMMA-TAU SUBUNIT"/>
    <property type="match status" value="1"/>
</dbReference>
<keyword evidence="5" id="KW-0235">DNA replication</keyword>
<evidence type="ECO:0000256" key="4">
    <source>
        <dbReference type="ARBA" id="ARBA00022695"/>
    </source>
</evidence>
<dbReference type="SUPFAM" id="SSF52540">
    <property type="entry name" value="P-loop containing nucleoside triphosphate hydrolases"/>
    <property type="match status" value="1"/>
</dbReference>
<proteinExistence type="predicted"/>
<comment type="caution">
    <text evidence="9">The sequence shown here is derived from an EMBL/GenBank/DDBJ whole genome shotgun (WGS) entry which is preliminary data.</text>
</comment>
<dbReference type="GO" id="GO:0006261">
    <property type="term" value="P:DNA-templated DNA replication"/>
    <property type="evidence" value="ECO:0007669"/>
    <property type="project" value="TreeGrafter"/>
</dbReference>
<dbReference type="AlphaFoldDB" id="A0AAJ6NB68"/>
<dbReference type="Proteomes" id="UP001236239">
    <property type="component" value="Unassembled WGS sequence"/>
</dbReference>
<evidence type="ECO:0000259" key="8">
    <source>
        <dbReference type="Pfam" id="PF09115"/>
    </source>
</evidence>
<dbReference type="Gene3D" id="3.40.50.300">
    <property type="entry name" value="P-loop containing nucleotide triphosphate hydrolases"/>
    <property type="match status" value="1"/>
</dbReference>
<feature type="domain" description="DNA polymerase III delta subunit C-terminal" evidence="8">
    <location>
        <begin position="208"/>
        <end position="322"/>
    </location>
</feature>
<dbReference type="Pfam" id="PF09115">
    <property type="entry name" value="DNApol3-delta_C"/>
    <property type="match status" value="1"/>
</dbReference>
<keyword evidence="3 9" id="KW-0808">Transferase</keyword>
<dbReference type="GO" id="GO:0008408">
    <property type="term" value="F:3'-5' exonuclease activity"/>
    <property type="evidence" value="ECO:0007669"/>
    <property type="project" value="InterPro"/>
</dbReference>
<evidence type="ECO:0000256" key="6">
    <source>
        <dbReference type="ARBA" id="ARBA00022932"/>
    </source>
</evidence>
<dbReference type="SUPFAM" id="SSF48019">
    <property type="entry name" value="post-AAA+ oligomerization domain-like"/>
    <property type="match status" value="1"/>
</dbReference>
<reference evidence="9" key="1">
    <citation type="journal article" date="2023" name="Front. Microbiol.">
        <title>Phylogeography and host specificity of Pasteurellaceae pathogenic to sea-farmed fish in the north-east Atlantic.</title>
        <authorList>
            <person name="Gulla S."/>
            <person name="Colquhoun D.J."/>
            <person name="Olsen A.B."/>
            <person name="Spilsberg B."/>
            <person name="Lagesen K."/>
            <person name="Aakesson C.P."/>
            <person name="Strom S."/>
            <person name="Manji F."/>
            <person name="Birkbeck T.H."/>
            <person name="Nilsen H.K."/>
        </authorList>
    </citation>
    <scope>NUCLEOTIDE SEQUENCE</scope>
    <source>
        <strain evidence="9">TW16_20</strain>
    </source>
</reference>
<accession>A0AAJ6NB68</accession>
<dbReference type="PANTHER" id="PTHR11669:SF8">
    <property type="entry name" value="DNA POLYMERASE III SUBUNIT DELTA"/>
    <property type="match status" value="1"/>
</dbReference>
<dbReference type="InterPro" id="IPR015199">
    <property type="entry name" value="DNA_pol_III_delta_C"/>
</dbReference>
<evidence type="ECO:0000313" key="9">
    <source>
        <dbReference type="EMBL" id="MDP8173547.1"/>
    </source>
</evidence>
<dbReference type="NCBIfam" id="TIGR00678">
    <property type="entry name" value="holB"/>
    <property type="match status" value="1"/>
</dbReference>
<dbReference type="GO" id="GO:0003887">
    <property type="term" value="F:DNA-directed DNA polymerase activity"/>
    <property type="evidence" value="ECO:0007669"/>
    <property type="project" value="UniProtKB-KW"/>
</dbReference>
<organism evidence="9 10">
    <name type="scientific">Phocoenobacter skyensis</name>
    <dbReference type="NCBI Taxonomy" id="97481"/>
    <lineage>
        <taxon>Bacteria</taxon>
        <taxon>Pseudomonadati</taxon>
        <taxon>Pseudomonadota</taxon>
        <taxon>Gammaproteobacteria</taxon>
        <taxon>Pasteurellales</taxon>
        <taxon>Pasteurellaceae</taxon>
        <taxon>Phocoenobacter</taxon>
    </lineage>
</organism>
<keyword evidence="4 9" id="KW-0548">Nucleotidyltransferase</keyword>
<dbReference type="InterPro" id="IPR050238">
    <property type="entry name" value="DNA_Rep/Repair_Clamp_Loader"/>
</dbReference>
<dbReference type="Gene3D" id="1.20.272.10">
    <property type="match status" value="1"/>
</dbReference>
<dbReference type="EC" id="2.7.7.7" evidence="1"/>
<dbReference type="GO" id="GO:0003677">
    <property type="term" value="F:DNA binding"/>
    <property type="evidence" value="ECO:0007669"/>
    <property type="project" value="InterPro"/>
</dbReference>
<comment type="catalytic activity">
    <reaction evidence="7">
        <text>DNA(n) + a 2'-deoxyribonucleoside 5'-triphosphate = DNA(n+1) + diphosphate</text>
        <dbReference type="Rhea" id="RHEA:22508"/>
        <dbReference type="Rhea" id="RHEA-COMP:17339"/>
        <dbReference type="Rhea" id="RHEA-COMP:17340"/>
        <dbReference type="ChEBI" id="CHEBI:33019"/>
        <dbReference type="ChEBI" id="CHEBI:61560"/>
        <dbReference type="ChEBI" id="CHEBI:173112"/>
        <dbReference type="EC" id="2.7.7.7"/>
    </reaction>
</comment>
<evidence type="ECO:0000256" key="7">
    <source>
        <dbReference type="ARBA" id="ARBA00049244"/>
    </source>
</evidence>
<gene>
    <name evidence="9" type="ORF">QJU93_09290</name>
</gene>
<dbReference type="InterPro" id="IPR008921">
    <property type="entry name" value="DNA_pol3_clamp-load_cplx_C"/>
</dbReference>
<evidence type="ECO:0000256" key="3">
    <source>
        <dbReference type="ARBA" id="ARBA00022679"/>
    </source>
</evidence>
<evidence type="ECO:0000256" key="2">
    <source>
        <dbReference type="ARBA" id="ARBA00014363"/>
    </source>
</evidence>